<evidence type="ECO:0000313" key="6">
    <source>
        <dbReference type="Proteomes" id="UP000532746"/>
    </source>
</evidence>
<dbReference type="SUPFAM" id="SSF51215">
    <property type="entry name" value="Regulatory protein AraC"/>
    <property type="match status" value="1"/>
</dbReference>
<dbReference type="RefSeq" id="WP_183405546.1">
    <property type="nucleotide sequence ID" value="NZ_JACHGG010000014.1"/>
</dbReference>
<dbReference type="InterPro" id="IPR037923">
    <property type="entry name" value="HTH-like"/>
</dbReference>
<keyword evidence="3" id="KW-0804">Transcription</keyword>
<dbReference type="InterPro" id="IPR009057">
    <property type="entry name" value="Homeodomain-like_sf"/>
</dbReference>
<evidence type="ECO:0000256" key="2">
    <source>
        <dbReference type="ARBA" id="ARBA00023125"/>
    </source>
</evidence>
<dbReference type="SUPFAM" id="SSF46689">
    <property type="entry name" value="Homeodomain-like"/>
    <property type="match status" value="1"/>
</dbReference>
<organism evidence="5 6">
    <name type="scientific">Hymenobacter luteus</name>
    <dbReference type="NCBI Taxonomy" id="1411122"/>
    <lineage>
        <taxon>Bacteria</taxon>
        <taxon>Pseudomonadati</taxon>
        <taxon>Bacteroidota</taxon>
        <taxon>Cytophagia</taxon>
        <taxon>Cytophagales</taxon>
        <taxon>Hymenobacteraceae</taxon>
        <taxon>Hymenobacter</taxon>
    </lineage>
</organism>
<feature type="domain" description="HTH araC/xylS-type" evidence="4">
    <location>
        <begin position="193"/>
        <end position="291"/>
    </location>
</feature>
<accession>A0A7W9T622</accession>
<name>A0A7W9T622_9BACT</name>
<evidence type="ECO:0000256" key="3">
    <source>
        <dbReference type="ARBA" id="ARBA00023163"/>
    </source>
</evidence>
<sequence>MPDLIPRIAIAELLTRRTLQALHSVDYNVSVSPPGRLLPDAPYRATFYAVGLCRAGTITLKADLDYYHVAPGSLVLLGPEVLRQWQQQSADYYNEALFFTDAFFSAPYTDPTRLRQFAFFDAQATRVLPLSAVEVARAGQLLEEVRQVLDRPSPYQADIVRSYVSILLYLAADSYEQRITVAPGRPRQLDVVTRFQQLIAQHAPQRRQVADYASLLCVTSKYLSETVKAATGKTAGEWLAGQVLREARHRLWQTDRTVTQIAEELGFGDASAFGKFFRRQTGQTPAAYRQQRPL</sequence>
<reference evidence="5 6" key="1">
    <citation type="submission" date="2020-08" db="EMBL/GenBank/DDBJ databases">
        <title>Genomic Encyclopedia of Type Strains, Phase IV (KMG-IV): sequencing the most valuable type-strain genomes for metagenomic binning, comparative biology and taxonomic classification.</title>
        <authorList>
            <person name="Goeker M."/>
        </authorList>
    </citation>
    <scope>NUCLEOTIDE SEQUENCE [LARGE SCALE GENOMIC DNA]</scope>
    <source>
        <strain evidence="5 6">DSM 26718</strain>
    </source>
</reference>
<gene>
    <name evidence="5" type="ORF">HNQ93_004354</name>
</gene>
<protein>
    <submittedName>
        <fullName evidence="5">AraC-like DNA-binding protein</fullName>
    </submittedName>
</protein>
<evidence type="ECO:0000259" key="4">
    <source>
        <dbReference type="PROSITE" id="PS01124"/>
    </source>
</evidence>
<dbReference type="Proteomes" id="UP000532746">
    <property type="component" value="Unassembled WGS sequence"/>
</dbReference>
<dbReference type="AlphaFoldDB" id="A0A7W9T622"/>
<evidence type="ECO:0000313" key="5">
    <source>
        <dbReference type="EMBL" id="MBB6061473.1"/>
    </source>
</evidence>
<dbReference type="GO" id="GO:0043565">
    <property type="term" value="F:sequence-specific DNA binding"/>
    <property type="evidence" value="ECO:0007669"/>
    <property type="project" value="InterPro"/>
</dbReference>
<dbReference type="InterPro" id="IPR018060">
    <property type="entry name" value="HTH_AraC"/>
</dbReference>
<proteinExistence type="predicted"/>
<keyword evidence="1" id="KW-0805">Transcription regulation</keyword>
<dbReference type="PROSITE" id="PS01124">
    <property type="entry name" value="HTH_ARAC_FAMILY_2"/>
    <property type="match status" value="1"/>
</dbReference>
<comment type="caution">
    <text evidence="5">The sequence shown here is derived from an EMBL/GenBank/DDBJ whole genome shotgun (WGS) entry which is preliminary data.</text>
</comment>
<dbReference type="Pfam" id="PF12833">
    <property type="entry name" value="HTH_18"/>
    <property type="match status" value="1"/>
</dbReference>
<dbReference type="EMBL" id="JACHGG010000014">
    <property type="protein sequence ID" value="MBB6061473.1"/>
    <property type="molecule type" value="Genomic_DNA"/>
</dbReference>
<keyword evidence="2 5" id="KW-0238">DNA-binding</keyword>
<dbReference type="InterPro" id="IPR020449">
    <property type="entry name" value="Tscrpt_reg_AraC-type_HTH"/>
</dbReference>
<dbReference type="PANTHER" id="PTHR43280:SF32">
    <property type="entry name" value="TRANSCRIPTIONAL REGULATORY PROTEIN"/>
    <property type="match status" value="1"/>
</dbReference>
<evidence type="ECO:0000256" key="1">
    <source>
        <dbReference type="ARBA" id="ARBA00023015"/>
    </source>
</evidence>
<keyword evidence="6" id="KW-1185">Reference proteome</keyword>
<dbReference type="PANTHER" id="PTHR43280">
    <property type="entry name" value="ARAC-FAMILY TRANSCRIPTIONAL REGULATOR"/>
    <property type="match status" value="1"/>
</dbReference>
<dbReference type="SMART" id="SM00342">
    <property type="entry name" value="HTH_ARAC"/>
    <property type="match status" value="1"/>
</dbReference>
<dbReference type="GO" id="GO:0003700">
    <property type="term" value="F:DNA-binding transcription factor activity"/>
    <property type="evidence" value="ECO:0007669"/>
    <property type="project" value="InterPro"/>
</dbReference>
<dbReference type="PRINTS" id="PR00032">
    <property type="entry name" value="HTHARAC"/>
</dbReference>
<dbReference type="Gene3D" id="1.10.10.60">
    <property type="entry name" value="Homeodomain-like"/>
    <property type="match status" value="1"/>
</dbReference>